<dbReference type="RefSeq" id="YP_008241329.1">
    <property type="nucleotide sequence ID" value="NC_021795.1"/>
</dbReference>
<dbReference type="SMART" id="SM00479">
    <property type="entry name" value="EXOIII"/>
    <property type="match status" value="1"/>
</dbReference>
<dbReference type="SUPFAM" id="SSF53098">
    <property type="entry name" value="Ribonuclease H-like"/>
    <property type="match status" value="1"/>
</dbReference>
<keyword evidence="3" id="KW-1185">Reference proteome</keyword>
<dbReference type="CDD" id="cd06127">
    <property type="entry name" value="DEDDh"/>
    <property type="match status" value="1"/>
</dbReference>
<evidence type="ECO:0000313" key="3">
    <source>
        <dbReference type="Proteomes" id="UP000014710"/>
    </source>
</evidence>
<accession>R9ZYA3</accession>
<dbReference type="OrthoDB" id="9344at10239"/>
<sequence length="186" mass="21182">MESEKILILDLETTGFDRRLDGITEVGIVSLDLSNGLIEVLYDKVFNPMVPFKKLMSSWIVSKGYMSAKDIVPADRIQGEEENIQRIIDSYPLGATAYNNTFDFSFLESNNIEINNKLDCPMKLLRNVIKLPGKGKAYKLPSVEEALCYFFPDEEIDHMHRGASDAISEARIIYEMYKLGIFKINN</sequence>
<dbReference type="Proteomes" id="UP000014710">
    <property type="component" value="Segment"/>
</dbReference>
<proteinExistence type="predicted"/>
<dbReference type="GO" id="GO:0003676">
    <property type="term" value="F:nucleic acid binding"/>
    <property type="evidence" value="ECO:0007669"/>
    <property type="project" value="InterPro"/>
</dbReference>
<reference evidence="2 3" key="1">
    <citation type="journal article" date="2013" name="Proc. Natl. Acad. Sci. U.S.A.">
        <title>Twelve previously unknown phage genera are ubiquitous in global oceans.</title>
        <authorList>
            <person name="Holmfeldt K."/>
            <person name="Solonenko N."/>
            <person name="Shah M."/>
            <person name="Corrier K."/>
            <person name="Riemann L."/>
            <person name="Verberkmoes N.C."/>
            <person name="Sullivan M.B."/>
        </authorList>
    </citation>
    <scope>NUCLEOTIDE SEQUENCE [LARGE SCALE GENOMIC DNA]</scope>
    <source>
        <strain evidence="2">Phi17:1</strain>
    </source>
</reference>
<dbReference type="InterPro" id="IPR012337">
    <property type="entry name" value="RNaseH-like_sf"/>
</dbReference>
<dbReference type="GeneID" id="16796909"/>
<dbReference type="KEGG" id="vg:16796909"/>
<dbReference type="InterPro" id="IPR036397">
    <property type="entry name" value="RNaseH_sf"/>
</dbReference>
<name>R9ZYA3_9CAUD</name>
<dbReference type="GO" id="GO:0004527">
    <property type="term" value="F:exonuclease activity"/>
    <property type="evidence" value="ECO:0007669"/>
    <property type="project" value="UniProtKB-KW"/>
</dbReference>
<keyword evidence="2" id="KW-0378">Hydrolase</keyword>
<gene>
    <name evidence="2" type="ORF">Phi17:1_gp13</name>
</gene>
<organism evidence="2 3">
    <name type="scientific">Cellulophaga phage phi17:1</name>
    <dbReference type="NCBI Taxonomy" id="1327980"/>
    <lineage>
        <taxon>Viruses</taxon>
        <taxon>Duplodnaviria</taxon>
        <taxon>Heunggongvirae</taxon>
        <taxon>Uroviricota</taxon>
        <taxon>Caudoviricetes</taxon>
        <taxon>Helsingorvirus</taxon>
        <taxon>Helsingorvirus Cba171</taxon>
    </lineage>
</organism>
<feature type="domain" description="Exonuclease" evidence="1">
    <location>
        <begin position="5"/>
        <end position="183"/>
    </location>
</feature>
<dbReference type="EMBL" id="KC821617">
    <property type="protein sequence ID" value="AGO48289.1"/>
    <property type="molecule type" value="Genomic_DNA"/>
</dbReference>
<protein>
    <submittedName>
        <fullName evidence="2">Exonuclease, DNA polymerase III subunit epsilon</fullName>
    </submittedName>
</protein>
<dbReference type="Pfam" id="PF00929">
    <property type="entry name" value="RNase_T"/>
    <property type="match status" value="1"/>
</dbReference>
<evidence type="ECO:0000313" key="2">
    <source>
        <dbReference type="EMBL" id="AGO48289.1"/>
    </source>
</evidence>
<keyword evidence="2" id="KW-0540">Nuclease</keyword>
<evidence type="ECO:0000259" key="1">
    <source>
        <dbReference type="SMART" id="SM00479"/>
    </source>
</evidence>
<dbReference type="Gene3D" id="3.30.420.10">
    <property type="entry name" value="Ribonuclease H-like superfamily/Ribonuclease H"/>
    <property type="match status" value="1"/>
</dbReference>
<keyword evidence="2" id="KW-0269">Exonuclease</keyword>
<dbReference type="InterPro" id="IPR013520">
    <property type="entry name" value="Ribonucl_H"/>
</dbReference>
<reference evidence="3" key="2">
    <citation type="submission" date="2013-03" db="EMBL/GenBank/DDBJ databases">
        <title>The Cellulophaga phages: a novel, diverse, and globally ubiquitous model system.</title>
        <authorList>
            <person name="Holmfeldt K."/>
            <person name="Solonenko N."/>
            <person name="Shah M."/>
            <person name="Corrier K."/>
            <person name="Riemann L."/>
            <person name="VerBerkmoes N.C."/>
            <person name="Sullivan M.B."/>
        </authorList>
    </citation>
    <scope>NUCLEOTIDE SEQUENCE [LARGE SCALE GENOMIC DNA]</scope>
</reference>